<sequence length="105" mass="12513">MFMYPDNLKGKPTLWLWYLRDIGVIGIGAIFSVIAISQLNFYIPVAIVGAYAFLTIRFNDTSIFDFLQYACAFFIYHQQIYYWEYTGFVSAGNNENYYRKRKIWR</sequence>
<organism evidence="2 3">
    <name type="scientific">Thomasclavelia ramosa</name>
    <dbReference type="NCBI Taxonomy" id="1547"/>
    <lineage>
        <taxon>Bacteria</taxon>
        <taxon>Bacillati</taxon>
        <taxon>Bacillota</taxon>
        <taxon>Erysipelotrichia</taxon>
        <taxon>Erysipelotrichales</taxon>
        <taxon>Coprobacillaceae</taxon>
        <taxon>Thomasclavelia</taxon>
    </lineage>
</organism>
<accession>A0A3E3EAY0</accession>
<feature type="transmembrane region" description="Helical" evidence="1">
    <location>
        <begin position="12"/>
        <end position="35"/>
    </location>
</feature>
<dbReference type="RefSeq" id="WP_117581973.1">
    <property type="nucleotide sequence ID" value="NZ_JAQEEX010000048.1"/>
</dbReference>
<proteinExistence type="predicted"/>
<dbReference type="AlphaFoldDB" id="A0A3E3EAY0"/>
<evidence type="ECO:0000313" key="3">
    <source>
        <dbReference type="Proteomes" id="UP000261032"/>
    </source>
</evidence>
<gene>
    <name evidence="2" type="ORF">DXB93_13050</name>
</gene>
<reference evidence="2 3" key="1">
    <citation type="submission" date="2018-08" db="EMBL/GenBank/DDBJ databases">
        <title>A genome reference for cultivated species of the human gut microbiota.</title>
        <authorList>
            <person name="Zou Y."/>
            <person name="Xue W."/>
            <person name="Luo G."/>
        </authorList>
    </citation>
    <scope>NUCLEOTIDE SEQUENCE [LARGE SCALE GENOMIC DNA]</scope>
    <source>
        <strain evidence="2 3">OM06-4</strain>
    </source>
</reference>
<comment type="caution">
    <text evidence="2">The sequence shown here is derived from an EMBL/GenBank/DDBJ whole genome shotgun (WGS) entry which is preliminary data.</text>
</comment>
<feature type="transmembrane region" description="Helical" evidence="1">
    <location>
        <begin position="41"/>
        <end position="58"/>
    </location>
</feature>
<name>A0A3E3EAY0_9FIRM</name>
<protein>
    <submittedName>
        <fullName evidence="2">Uncharacterized protein</fullName>
    </submittedName>
</protein>
<dbReference type="EMBL" id="QUSL01000023">
    <property type="protein sequence ID" value="RGD82921.1"/>
    <property type="molecule type" value="Genomic_DNA"/>
</dbReference>
<keyword evidence="1" id="KW-0812">Transmembrane</keyword>
<evidence type="ECO:0000256" key="1">
    <source>
        <dbReference type="SAM" id="Phobius"/>
    </source>
</evidence>
<keyword evidence="1" id="KW-0472">Membrane</keyword>
<keyword evidence="1" id="KW-1133">Transmembrane helix</keyword>
<dbReference type="Proteomes" id="UP000261032">
    <property type="component" value="Unassembled WGS sequence"/>
</dbReference>
<evidence type="ECO:0000313" key="2">
    <source>
        <dbReference type="EMBL" id="RGD82921.1"/>
    </source>
</evidence>